<proteinExistence type="predicted"/>
<keyword evidence="3" id="KW-1185">Reference proteome</keyword>
<evidence type="ECO:0000313" key="3">
    <source>
        <dbReference type="Proteomes" id="UP001152651"/>
    </source>
</evidence>
<dbReference type="Proteomes" id="UP001152651">
    <property type="component" value="Unassembled WGS sequence"/>
</dbReference>
<accession>A0ABM9F432</accession>
<keyword evidence="1" id="KW-0732">Signal</keyword>
<sequence length="132" mass="14483">MKKLLSIILISLFSSGIAIADQCNGVIIKDTKISTGEFINGGKAKYPLVYQEQGNILSVSINGNDFDFQTTPVRNEEWTEDSKMQMRTGLIDTGAARMELVSIKENNKMATIQLTIQADDQQRVIAGVNCAP</sequence>
<feature type="signal peptide" evidence="1">
    <location>
        <begin position="1"/>
        <end position="20"/>
    </location>
</feature>
<gene>
    <name evidence="2" type="ORF">FBBNIHIM_01585</name>
</gene>
<evidence type="ECO:0000256" key="1">
    <source>
        <dbReference type="SAM" id="SignalP"/>
    </source>
</evidence>
<organism evidence="2 3">
    <name type="scientific">Pseudocitrobacter vendiensis</name>
    <dbReference type="NCBI Taxonomy" id="2488306"/>
    <lineage>
        <taxon>Bacteria</taxon>
        <taxon>Pseudomonadati</taxon>
        <taxon>Pseudomonadota</taxon>
        <taxon>Gammaproteobacteria</taxon>
        <taxon>Enterobacterales</taxon>
        <taxon>Enterobacteriaceae</taxon>
        <taxon>Pseudocitrobacter</taxon>
    </lineage>
</organism>
<reference evidence="2" key="1">
    <citation type="submission" date="2022-05" db="EMBL/GenBank/DDBJ databases">
        <authorList>
            <person name="Blom J."/>
        </authorList>
    </citation>
    <scope>NUCLEOTIDE SEQUENCE</scope>
    <source>
        <strain evidence="2">Type strain: CPO20170097</strain>
    </source>
</reference>
<feature type="chain" id="PRO_5046179886" evidence="1">
    <location>
        <begin position="21"/>
        <end position="132"/>
    </location>
</feature>
<name>A0ABM9F432_9ENTR</name>
<comment type="caution">
    <text evidence="2">The sequence shown here is derived from an EMBL/GenBank/DDBJ whole genome shotgun (WGS) entry which is preliminary data.</text>
</comment>
<dbReference type="EMBL" id="CALSBS010000001">
    <property type="protein sequence ID" value="CAH6635505.1"/>
    <property type="molecule type" value="Genomic_DNA"/>
</dbReference>
<evidence type="ECO:0000313" key="2">
    <source>
        <dbReference type="EMBL" id="CAH6635505.1"/>
    </source>
</evidence>
<protein>
    <submittedName>
        <fullName evidence="2">Uncharacterized protein</fullName>
    </submittedName>
</protein>
<dbReference type="RefSeq" id="WP_253896723.1">
    <property type="nucleotide sequence ID" value="NZ_CALSBS010000001.1"/>
</dbReference>